<dbReference type="GeneID" id="114783433"/>
<gene>
    <name evidence="3" type="primary">LOC114783433</name>
</gene>
<dbReference type="Ensembl" id="ENSDCDT00010031154.1">
    <property type="protein sequence ID" value="ENSDCDP00010025146.1"/>
    <property type="gene ID" value="ENSDCDG00010015987.1"/>
</dbReference>
<evidence type="ECO:0000256" key="2">
    <source>
        <dbReference type="SAM" id="Phobius"/>
    </source>
</evidence>
<evidence type="ECO:0000256" key="1">
    <source>
        <dbReference type="SAM" id="MobiDB-lite"/>
    </source>
</evidence>
<dbReference type="RefSeq" id="XP_028824754.1">
    <property type="nucleotide sequence ID" value="XM_028968921.1"/>
</dbReference>
<evidence type="ECO:0000313" key="3">
    <source>
        <dbReference type="Ensembl" id="ENSDCDP00010025146.1"/>
    </source>
</evidence>
<keyword evidence="2" id="KW-1133">Transmembrane helix</keyword>
<feature type="transmembrane region" description="Helical" evidence="2">
    <location>
        <begin position="155"/>
        <end position="177"/>
    </location>
</feature>
<keyword evidence="2" id="KW-0472">Membrane</keyword>
<sequence>MVKCLIQIKTKVNVHLRMINHCYRNLRVRVVTLGPRILGKALGALPLCPRLPDSTPAASNEPGLDSLKDRVLAPPISAHTEAALADGEAGLSGEPSCPDFRAPPTLDQKPLDPKARSPATRPGRRSAGQSSQSHTPPLASPASLVTAEGTSVGRVVWLIVVTTSLFLAFLLLVVALVESELDVGFLRDVRRWPELQDLHYNFFCPLRRWAACKLRWVGGHLIKK</sequence>
<accession>A0AAY4BY54</accession>
<evidence type="ECO:0000313" key="4">
    <source>
        <dbReference type="Proteomes" id="UP000694580"/>
    </source>
</evidence>
<name>A0AAY4BY54_9TELE</name>
<dbReference type="AlphaFoldDB" id="A0AAY4BY54"/>
<proteinExistence type="predicted"/>
<protein>
    <submittedName>
        <fullName evidence="3">Uncharacterized protein</fullName>
    </submittedName>
</protein>
<feature type="region of interest" description="Disordered" evidence="1">
    <location>
        <begin position="85"/>
        <end position="142"/>
    </location>
</feature>
<dbReference type="GeneTree" id="ENSGT00980000202314"/>
<dbReference type="Proteomes" id="UP000694580">
    <property type="component" value="Unplaced"/>
</dbReference>
<reference evidence="3" key="1">
    <citation type="submission" date="2025-08" db="UniProtKB">
        <authorList>
            <consortium name="Ensembl"/>
        </authorList>
    </citation>
    <scope>IDENTIFICATION</scope>
</reference>
<keyword evidence="2" id="KW-0812">Transmembrane</keyword>
<organism evidence="3 4">
    <name type="scientific">Denticeps clupeoides</name>
    <name type="common">denticle herring</name>
    <dbReference type="NCBI Taxonomy" id="299321"/>
    <lineage>
        <taxon>Eukaryota</taxon>
        <taxon>Metazoa</taxon>
        <taxon>Chordata</taxon>
        <taxon>Craniata</taxon>
        <taxon>Vertebrata</taxon>
        <taxon>Euteleostomi</taxon>
        <taxon>Actinopterygii</taxon>
        <taxon>Neopterygii</taxon>
        <taxon>Teleostei</taxon>
        <taxon>Clupei</taxon>
        <taxon>Clupeiformes</taxon>
        <taxon>Denticipitoidei</taxon>
        <taxon>Denticipitidae</taxon>
        <taxon>Denticeps</taxon>
    </lineage>
</organism>
<keyword evidence="4" id="KW-1185">Reference proteome</keyword>
<reference evidence="3" key="2">
    <citation type="submission" date="2025-09" db="UniProtKB">
        <authorList>
            <consortium name="Ensembl"/>
        </authorList>
    </citation>
    <scope>IDENTIFICATION</scope>
</reference>